<accession>A0AAU8A8E9</accession>
<evidence type="ECO:0000313" key="1">
    <source>
        <dbReference type="EMBL" id="XCC62441.1"/>
    </source>
</evidence>
<dbReference type="Gene3D" id="1.10.10.10">
    <property type="entry name" value="Winged helix-like DNA-binding domain superfamily/Winged helix DNA-binding domain"/>
    <property type="match status" value="1"/>
</dbReference>
<name>A0AAU8A8E9_9FIRM</name>
<dbReference type="PROSITE" id="PS51197">
    <property type="entry name" value="HTH_RRF2_2"/>
    <property type="match status" value="1"/>
</dbReference>
<gene>
    <name evidence="1" type="ORF">PUP29_00455</name>
</gene>
<reference evidence="1" key="1">
    <citation type="submission" date="2023-02" db="EMBL/GenBank/DDBJ databases">
        <title>Gut commensal Christensenella minuta modulates host metabolism via a new class of secondary bile acids.</title>
        <authorList>
            <person name="Liu C."/>
        </authorList>
    </citation>
    <scope>NUCLEOTIDE SEQUENCE</scope>
    <source>
        <strain evidence="1">CA70</strain>
    </source>
</reference>
<dbReference type="GO" id="GO:0003700">
    <property type="term" value="F:DNA-binding transcription factor activity"/>
    <property type="evidence" value="ECO:0007669"/>
    <property type="project" value="TreeGrafter"/>
</dbReference>
<protein>
    <submittedName>
        <fullName evidence="1">Rrf2 family transcriptional regulator</fullName>
    </submittedName>
</protein>
<dbReference type="Pfam" id="PF02082">
    <property type="entry name" value="Rrf2"/>
    <property type="match status" value="1"/>
</dbReference>
<dbReference type="PANTHER" id="PTHR33221">
    <property type="entry name" value="WINGED HELIX-TURN-HELIX TRANSCRIPTIONAL REGULATOR, RRF2 FAMILY"/>
    <property type="match status" value="1"/>
</dbReference>
<dbReference type="GO" id="GO:0005829">
    <property type="term" value="C:cytosol"/>
    <property type="evidence" value="ECO:0007669"/>
    <property type="project" value="TreeGrafter"/>
</dbReference>
<dbReference type="AlphaFoldDB" id="A0AAU8A8E9"/>
<dbReference type="EMBL" id="CP117826">
    <property type="protein sequence ID" value="XCC62441.1"/>
    <property type="molecule type" value="Genomic_DNA"/>
</dbReference>
<proteinExistence type="predicted"/>
<dbReference type="PANTHER" id="PTHR33221:SF15">
    <property type="entry name" value="HTH-TYPE TRANSCRIPTIONAL REGULATOR YWGB-RELATED"/>
    <property type="match status" value="1"/>
</dbReference>
<sequence length="132" mass="15427">MKIKLSMIYAARMMGYFTKSGEPLIKCEELVKAAKCSYQYSLKILNMLKNGGMIVSEQGCKGGYRAARNAEEISVYDIVKIFEVEDNRCETRGMSQELYDDPFHIYLKNDMEIQMERWKFVKLKDLYSKSEM</sequence>
<dbReference type="InterPro" id="IPR000944">
    <property type="entry name" value="Tscrpt_reg_Rrf2"/>
</dbReference>
<dbReference type="InterPro" id="IPR036388">
    <property type="entry name" value="WH-like_DNA-bd_sf"/>
</dbReference>
<dbReference type="InterPro" id="IPR036390">
    <property type="entry name" value="WH_DNA-bd_sf"/>
</dbReference>
<dbReference type="SUPFAM" id="SSF46785">
    <property type="entry name" value="Winged helix' DNA-binding domain"/>
    <property type="match status" value="1"/>
</dbReference>
<organism evidence="1">
    <name type="scientific">Christensenella massiliensis</name>
    <dbReference type="NCBI Taxonomy" id="1805714"/>
    <lineage>
        <taxon>Bacteria</taxon>
        <taxon>Bacillati</taxon>
        <taxon>Bacillota</taxon>
        <taxon>Clostridia</taxon>
        <taxon>Christensenellales</taxon>
        <taxon>Christensenellaceae</taxon>
        <taxon>Christensenella</taxon>
    </lineage>
</organism>
<dbReference type="RefSeq" id="WP_079547754.1">
    <property type="nucleotide sequence ID" value="NZ_CP117826.1"/>
</dbReference>